<proteinExistence type="predicted"/>
<dbReference type="EMBL" id="JAODUO010000311">
    <property type="protein sequence ID" value="KAK2183415.1"/>
    <property type="molecule type" value="Genomic_DNA"/>
</dbReference>
<dbReference type="EMBL" id="JAODUO010000311">
    <property type="protein sequence ID" value="KAK2183417.1"/>
    <property type="molecule type" value="Genomic_DNA"/>
</dbReference>
<gene>
    <name evidence="2" type="ORF">NP493_312g00005</name>
    <name evidence="1" type="ORF">NP493_312g00014</name>
</gene>
<sequence>MTTTISGGFVYGTEYTENFNRKDDPWKPMQAAPYVYQVNTKPIAKTDPLPYMTTKQAPPAGMLARDPTLFPSSHYPNVYRETVLHKDDRGKYIDPFRNLSDRRRLLYDQSHPDKIYGSQWSSELADVPSIYSFPTPTGLKPELPFSKDLQWQAEGEVGHWPTEMWKEWARIARCPPYEGYTDQVEYSKYKVNPFTISSCPHDLP</sequence>
<accession>A0AAD9L559</accession>
<keyword evidence="3" id="KW-1185">Reference proteome</keyword>
<protein>
    <submittedName>
        <fullName evidence="2">Uncharacterized protein</fullName>
    </submittedName>
</protein>
<reference evidence="2" key="1">
    <citation type="journal article" date="2023" name="Mol. Biol. Evol.">
        <title>Third-Generation Sequencing Reveals the Adaptive Role of the Epigenome in Three Deep-Sea Polychaetes.</title>
        <authorList>
            <person name="Perez M."/>
            <person name="Aroh O."/>
            <person name="Sun Y."/>
            <person name="Lan Y."/>
            <person name="Juniper S.K."/>
            <person name="Young C.R."/>
            <person name="Angers B."/>
            <person name="Qian P.Y."/>
        </authorList>
    </citation>
    <scope>NUCLEOTIDE SEQUENCE</scope>
    <source>
        <strain evidence="2">R07B-5</strain>
    </source>
</reference>
<evidence type="ECO:0000313" key="1">
    <source>
        <dbReference type="EMBL" id="KAK2183415.1"/>
    </source>
</evidence>
<name>A0AAD9L559_RIDPI</name>
<organism evidence="2 3">
    <name type="scientific">Ridgeia piscesae</name>
    <name type="common">Tubeworm</name>
    <dbReference type="NCBI Taxonomy" id="27915"/>
    <lineage>
        <taxon>Eukaryota</taxon>
        <taxon>Metazoa</taxon>
        <taxon>Spiralia</taxon>
        <taxon>Lophotrochozoa</taxon>
        <taxon>Annelida</taxon>
        <taxon>Polychaeta</taxon>
        <taxon>Sedentaria</taxon>
        <taxon>Canalipalpata</taxon>
        <taxon>Sabellida</taxon>
        <taxon>Siboglinidae</taxon>
        <taxon>Ridgeia</taxon>
    </lineage>
</organism>
<evidence type="ECO:0000313" key="3">
    <source>
        <dbReference type="Proteomes" id="UP001209878"/>
    </source>
</evidence>
<dbReference type="AlphaFoldDB" id="A0AAD9L559"/>
<comment type="caution">
    <text evidence="2">The sequence shown here is derived from an EMBL/GenBank/DDBJ whole genome shotgun (WGS) entry which is preliminary data.</text>
</comment>
<evidence type="ECO:0000313" key="2">
    <source>
        <dbReference type="EMBL" id="KAK2183417.1"/>
    </source>
</evidence>
<dbReference type="Proteomes" id="UP001209878">
    <property type="component" value="Unassembled WGS sequence"/>
</dbReference>